<proteinExistence type="predicted"/>
<dbReference type="InterPro" id="IPR036709">
    <property type="entry name" value="Autotransporte_beta_dom_sf"/>
</dbReference>
<dbReference type="InterPro" id="IPR011050">
    <property type="entry name" value="Pectin_lyase_fold/virulence"/>
</dbReference>
<evidence type="ECO:0000259" key="3">
    <source>
        <dbReference type="PROSITE" id="PS51208"/>
    </source>
</evidence>
<gene>
    <name evidence="4" type="ORF">EKPJFOCH_3949</name>
</gene>
<dbReference type="RefSeq" id="WP_238232763.1">
    <property type="nucleotide sequence ID" value="NZ_BPRA01000024.1"/>
</dbReference>
<dbReference type="InterPro" id="IPR012332">
    <property type="entry name" value="Autotransporter_pectin_lyase_C"/>
</dbReference>
<evidence type="ECO:0000256" key="2">
    <source>
        <dbReference type="SAM" id="MobiDB-lite"/>
    </source>
</evidence>
<dbReference type="InterPro" id="IPR005546">
    <property type="entry name" value="Autotransporte_beta"/>
</dbReference>
<keyword evidence="5" id="KW-1185">Reference proteome</keyword>
<evidence type="ECO:0000313" key="4">
    <source>
        <dbReference type="EMBL" id="GJE57434.1"/>
    </source>
</evidence>
<dbReference type="SUPFAM" id="SSF51126">
    <property type="entry name" value="Pectin lyase-like"/>
    <property type="match status" value="8"/>
</dbReference>
<dbReference type="Pfam" id="PF12951">
    <property type="entry name" value="PATR"/>
    <property type="match status" value="15"/>
</dbReference>
<dbReference type="SMART" id="SM00869">
    <property type="entry name" value="Autotransporter"/>
    <property type="match status" value="1"/>
</dbReference>
<evidence type="ECO:0000256" key="1">
    <source>
        <dbReference type="ARBA" id="ARBA00022729"/>
    </source>
</evidence>
<comment type="caution">
    <text evidence="4">The sequence shown here is derived from an EMBL/GenBank/DDBJ whole genome shotgun (WGS) entry which is preliminary data.</text>
</comment>
<name>A0ABQ4TPZ5_9HYPH</name>
<dbReference type="PROSITE" id="PS51208">
    <property type="entry name" value="AUTOTRANSPORTER"/>
    <property type="match status" value="1"/>
</dbReference>
<keyword evidence="1" id="KW-0732">Signal</keyword>
<dbReference type="Proteomes" id="UP001055101">
    <property type="component" value="Unassembled WGS sequence"/>
</dbReference>
<protein>
    <recommendedName>
        <fullName evidence="3">Autotransporter domain-containing protein</fullName>
    </recommendedName>
</protein>
<feature type="domain" description="Autotransporter" evidence="3">
    <location>
        <begin position="4154"/>
        <end position="4436"/>
    </location>
</feature>
<dbReference type="Gene3D" id="2.160.20.20">
    <property type="match status" value="1"/>
</dbReference>
<reference evidence="4" key="2">
    <citation type="submission" date="2021-08" db="EMBL/GenBank/DDBJ databases">
        <authorList>
            <person name="Tani A."/>
            <person name="Ola A."/>
            <person name="Ogura Y."/>
            <person name="Katsura K."/>
            <person name="Hayashi T."/>
        </authorList>
    </citation>
    <scope>NUCLEOTIDE SEQUENCE</scope>
    <source>
        <strain evidence="4">DSM 23674</strain>
    </source>
</reference>
<reference evidence="4" key="1">
    <citation type="journal article" date="2021" name="Front. Microbiol.">
        <title>Comprehensive Comparative Genomics and Phenotyping of Methylobacterium Species.</title>
        <authorList>
            <person name="Alessa O."/>
            <person name="Ogura Y."/>
            <person name="Fujitani Y."/>
            <person name="Takami H."/>
            <person name="Hayashi T."/>
            <person name="Sahin N."/>
            <person name="Tani A."/>
        </authorList>
    </citation>
    <scope>NUCLEOTIDE SEQUENCE</scope>
    <source>
        <strain evidence="4">DSM 23674</strain>
    </source>
</reference>
<sequence length="4436" mass="424283">MSSVNSTAVSAVNRMRSLWLASTALVGIRLLPQPAPSVLHLPSSPALLQARMARLLALAIETPASLLARLNPLRSRKVRPAARVGRRKWQRAALAAAASLLLTAALPAHAQTWNGTTSDYNTNGNWNPAGAPIGAGQSATFANTGSATVNVSAPIAPNAWTFNADAQSYAITGSGVNFAGTGLINNDASGTIRIANVIGGVGSLQQFGTGTLVLTSTNTYTGGTTVSAGRVIAQNTGNALGSSGTVAIGAGATVELNNTGTNGYTIAPNTFNGAGTIEKTGTGAITFGGNGGNTNISLSQGGLINVREGTLGGSSSGQGIWTNNRGSLNVAAGASVNTVEAAVFIDALTGAGTYAGGFQGTRTTTIGVAGGIGTFSGTLEDNAGTGGLAIVKTGAGTQTFSGANTYTGGTRISGGALQIGDGGTTGSIIGNVANNASLIFDRNNAYTFAGTITGSGNLTQAGTGTLTLSGTNTYTGGTTFAAGTINAGSAGALGTTGALNFTGGALQYSAANAVDYSGRLSTAAGQIYRIDTNGRDVTFANALTSANGSLNKFGAGTLTLTGANTYNGTSIISGGTLAIGVAGGATGTLITSGTTIAPTAGTTLTVNAGSLIRSTGSVTISNANGAFTINNAGTIDSTSSNTIQNGSTTLTLNNTGTVSSTNFVSVLAGANSRITNSGTITGGSSTSFGYGIEANGLGTQITNQNGGIIQSTATNPVRFDNGGTLINQLGGTIRHTGTTNNNAGAGVYSNGNLTLINGGRITTTSTGASDGVTVLGVGNITNTGTRDGNGTLTGGLIQAANASGLALVGAGSSVTNSGTIQGGTSSNGVNLNNGGTITNQAAGLIAGSNGGIISAGSSAAIITNDGTIRATAQSDGIMLGAGGTINNGSATNTAALIAAAFGSAINNTGSAATIVNNYGRIQGTSFSGAGQASGTGAFTLNNLGTASIVYGTGNFGTYNAGTGTGSGLLTVTNQGLIVSGGTTDANAAVYANGAATITNSGRIGIGSVSNTGVYTATTTGASNAMLLNAGGAVLNQAGGTIQGGGARGITSNAGLTLTNLGTISGTNDGLGVLGGASSVLNVGTISSSTNSGIAVGGAGATLSVTNATRGTITGGSDATFGYGLGANGRSMTVNNYGSIGSGARGLTAVNDGTVTANLYAGSATGSILGSGGNDTVSLYTGAVNAAAVTTPYADAVTGAQSTVTLQNSGAVAAATVGGINLGGGSNTLNLGGTGTYDGVTGTNTTGARGALNMSTVSGLTTLNKQDSGTFVLTGGYGGALTTNVQAGRLIAQNTGNAFGTGTVTISSGAVVELNSTGANRVGLAAGTFTGDGRIQKTGTGNIALGDAGNVNISLLQGGLFDVQAGSVNGSSSGQGIWTDNKGSLNIASGATFDGVEGAIVVDRLTGAGTLRGGFNGTRTTTVGIANGSDTFTGTIQDGSGPLALTKAGTGTQTLAGTSTYTGATTINGGTLLAGANNAFAAASATTVNTGGTLDLGGFAEAVNAVALAGGTITNGTLTGAIASTGGTVSTIAGGATLATTAGTTISTGNTYTGATTVGTASILRAGAANGFSAGSAYTLNGTGTLDLDGTGNAVGSLASAATTSVVTSGTAGAATLTAGGNGATTAFAGTIRNGSGTVGLTKAGAGALTLSGANTYSGATTVSAGTLRAGAANVISTASAVAVNGGTFDLNNFNQSIGALSGSAGTTVSLGSATLTTRTGGTGYGGAITGTGNLVVQGTGNQFSLGGTNAYTGTTTVRDTASGFAILSMNGSILGSNTVSVESGFSTAILNVGNGAGIANTAAVTLSGTRTPELRLQQSTEVGSLNSTAAGSIVTFAAGTVLTTGRNGTADTFAGNIGPGGNGALTKTGTGTLTLSGANTYTGATTVSGGTLQIGNGGRIGQNADGTVFSNVATAGGTLAIARSDAYTYGGLVTGSGTLAQTGNGTTTLTGINGTGAQFTGTANVTAGTLAVNGTFGDTAGNTAIVNVNTNGTLHGTGTIAGSVVVGSGGTVSAGNSPGTLTVGGNYTLDAGSTSLFEFGSAGVVGGANNDLIRVDGNLRLGGTLSLVSATNAASAPVSGAYRLYDYGGTLAGTFGTVTTPSAGSTALVYTNIPTQVNVLLTNGNQSVQYFDGADTTGATAGGQGGTGTWNTANTNWTTLPGGQVNDVWRSGVGIFGGTVGTVTVAGTQDIQGLQFTTTGYALTGGSLNLGGNPFNADTNSFITVDANVATTIGSALVGSATVGLTKLGAGTLTLTGNSGYSGGTILAAGTLNAGGANALGTAGTLAFTGGTLQYSAANAADYSGRFSTADGQAYRVDTNGRNVTYATGLASQGGSLAKLGAGTLTLTGASTYAGATAIDAGTLQVGNGGATGSLAAASAVTVAGGTTLALNRTGTLAFGNAVSGAGALTVNGATGANDSITLFGALRQTGGFTVADASNVTLSGSYSAAPSVSLAGGGTFTNQGSVNASSDAILTSTSADTAVVNAAGAQIVGGFSGVIQVQSAVPAALAVTNSGLIRGNGYDGVTQHGTGALTVTNNGTGVIYGQNGTMSGNGYGVGSDGGGVLTLGNALGGTIVGQYAVVGSNVGDQVANAGTIASGTLNEDGTIAPGGVAGVDLRQGGTVINQTGGLIQGGGNALRSAGALVLRNAGTIASPSSDGIVTSSTFDIRNAGMISSSVNSGIAAVSGSGTIVNATGGTFTGGSSAQFGYGVQFAGGSGTIENYGTLNSTRTTNGGSGGIYAYDRSGTDLATVTANLYAGSTTGVIALSGGDDTVALYTGTGTAGSGVVNTDGVRLQNAGTLAAAAFGTIDLGGGTNTLTLRGAGDGTVANGAAGTLALGSVSGAGTFNKLDAGTWTLTGQTAAPLAGMTATIDGGILAIDGVFGDTAGNTAVVNVNANGTLHGTGTIAGSVVVNGGTVSAGNSPGTLTVNGDYTLNAGATSLFELGARGVVGGISNDLIAVGGNLQLGGTLSLVAATNAATAPVSGAYRIYNYDGALSGTFGTVTTPTAGSTALVYTNIPTQVNVLLTNGNQSVQYFDGADSTGATAGGQGGTGTWSAAGTNWTTLPAGQVNDVWRSGVGIFGGSAGTVTVAGAQNLQGLQFVTDGYRLGGPGTLNLAGDVLTPTQSFVNVDSGVGVTIANTLTATGGTIGLRKLGDGSLTLTGASTFAGTTTVSAGTLAIAAGGSVASAVVNAATFTNAGTVGGGLTNTAGTSTNTGTINGGATILAGTFNTNAATSVVNGTLANNATVNAQGQINGAVSNHAGARLNVVGGLTGVGRLTNDGAVDLGGNGLGVGSLSGTTAAASIVGGGTLLAGSDNTSSSYAGTIRGATALTKAGTGTLTLSGANSHAGATTVSAGTLQAGAVNALSAASAVTVASTGRMDLNGFNQTVASLAGAGSVTLGSATLTTGGSNATTSYAGTISGTGGVVKTGSGGFTLSGANGFTGLTAIQAGTLTVASGGSLAGSVNNAAGFTNAGSVAGSLTNSGSATNTGTVSGGVSNSGSLATSGAINGGLTNTGTVTASAGRIDGAIANNAGTVSISGTVASNGTFANAGGATLAVTGTGAYGLGGLLTNAGSLTVASGGSLTAPAGIVNSGSIRVAQGGTITDALANTGSVVNDGAYNADVSNAASGSISNSATGIWTGNLTANTGGVSNAGQWRGDSRNDAGGSVANTGTWTTTTGPFANAGTLATSGVLNGGVANTGSVQASGQIVGAVSNGMGASFALTGALTGVTTFVNDGTLNLGGTAFTVGSLSGTNAAATLRNGALTTNGDNSSTAYAGMIADGAAATSLTKNGTGSLTLTGTNTYTGGTIVNAGTIVAAAAGLGNGPVTNNSDLIVDQANDATLGSAIDGTGRFVKRGAGALTYTGTGTLSGATTVATGRLSVNGGLANSVVTVANAATLGGTGTVGGIVANAGSAVAPGAAPGAVGTLRVAGNVLFAAQSLYQVDATAAGQSDRIAATGTATLQGGTVQVTAQAGLYNPTTSYTILSAAGGLTGRFAGVTSNFAYLTPFLTYDANDAYLRLARNDLQFGTTAQSRNQGNVANAAQATGVGARLYDAIAVLSAPQSRVAFDALSGEIHASAVTAQFENAFLVREAVLDRLRWGDAGGFGGNNLGIGQRFAPGTTLPGAYTADVPGRTPTLAAIPTRLVDPNPVAVWGQGFGSFGSTATDGNAARLARQTSGFVLGADARVENDWRVGAAGGYSFTNLDITGRLSSGTVESGYGALYAGGPLGAQSPLQLRLGATYGGNSLTTRRAVTFAGFSENAGARYGGTTAQGFAEVGYRVGTAASYFEPFIGGAAIRLGRDGFSETGGASALTAQGRDYDLATSTVGLRAEGRLSEVFATDMPIMVRALVGYRRAYGDVVPSALLAFAGGQQFVSAGIPIDRDALVAQAGIDWQMAPSTTLGVNYTGQVGQRAQDHGVKGNFTYRF</sequence>
<organism evidence="4 5">
    <name type="scientific">Methylobacterium thuringiense</name>
    <dbReference type="NCBI Taxonomy" id="1003091"/>
    <lineage>
        <taxon>Bacteria</taxon>
        <taxon>Pseudomonadati</taxon>
        <taxon>Pseudomonadota</taxon>
        <taxon>Alphaproteobacteria</taxon>
        <taxon>Hyphomicrobiales</taxon>
        <taxon>Methylobacteriaceae</taxon>
        <taxon>Methylobacterium</taxon>
    </lineage>
</organism>
<dbReference type="SUPFAM" id="SSF103515">
    <property type="entry name" value="Autotransporter"/>
    <property type="match status" value="1"/>
</dbReference>
<accession>A0ABQ4TPZ5</accession>
<dbReference type="NCBIfam" id="TIGR02601">
    <property type="entry name" value="autotrns_rpt"/>
    <property type="match status" value="13"/>
</dbReference>
<feature type="region of interest" description="Disordered" evidence="2">
    <location>
        <begin position="3657"/>
        <end position="3677"/>
    </location>
</feature>
<dbReference type="InterPro" id="IPR013425">
    <property type="entry name" value="Autotrns_rpt"/>
</dbReference>
<dbReference type="EMBL" id="BPRA01000024">
    <property type="protein sequence ID" value="GJE57434.1"/>
    <property type="molecule type" value="Genomic_DNA"/>
</dbReference>
<evidence type="ECO:0000313" key="5">
    <source>
        <dbReference type="Proteomes" id="UP001055101"/>
    </source>
</evidence>